<dbReference type="PANTHER" id="PTHR31763">
    <property type="entry name" value="HYPOTHETICAL PROTEIN LOC689766"/>
    <property type="match status" value="1"/>
</dbReference>
<proteinExistence type="predicted"/>
<dbReference type="PANTHER" id="PTHR31763:SF2">
    <property type="entry name" value="CHROMOSOME 1 OPEN READING FRAME 100"/>
    <property type="match status" value="1"/>
</dbReference>
<dbReference type="Proteomes" id="UP001177744">
    <property type="component" value="Unassembled WGS sequence"/>
</dbReference>
<dbReference type="AlphaFoldDB" id="A0AA40LDH6"/>
<dbReference type="EMBL" id="JAULJE010000024">
    <property type="protein sequence ID" value="KAK1328112.1"/>
    <property type="molecule type" value="Genomic_DNA"/>
</dbReference>
<keyword evidence="2" id="KW-1185">Reference proteome</keyword>
<accession>A0AA40LDH6</accession>
<protein>
    <submittedName>
        <fullName evidence="1">Uncharacterized protein</fullName>
    </submittedName>
</protein>
<sequence>MGTFFNFFFSFRIPFIMTAIRLREFVDRHPMIPPSSLGWLVCLSLQPTIVTSAQLIGTRELIVVIAFFSPLTFSTSPLIAHQGKDVLGYLPGQLARIHVVSTVRSSPRSLIDLAMPPEGKHQCQPQLDQQTLIRYICFRRYSKPAEPWYKETVPKRLFSAILHD</sequence>
<evidence type="ECO:0000313" key="1">
    <source>
        <dbReference type="EMBL" id="KAK1328112.1"/>
    </source>
</evidence>
<comment type="caution">
    <text evidence="1">The sequence shown here is derived from an EMBL/GenBank/DDBJ whole genome shotgun (WGS) entry which is preliminary data.</text>
</comment>
<reference evidence="1" key="1">
    <citation type="submission" date="2023-06" db="EMBL/GenBank/DDBJ databases">
        <title>Reference genome for the Northern bat (Eptesicus nilssonii), a most northern bat species.</title>
        <authorList>
            <person name="Laine V.N."/>
            <person name="Pulliainen A.T."/>
            <person name="Lilley T.M."/>
        </authorList>
    </citation>
    <scope>NUCLEOTIDE SEQUENCE</scope>
    <source>
        <strain evidence="1">BLF_Eptnil</strain>
        <tissue evidence="1">Kidney</tissue>
    </source>
</reference>
<dbReference type="InterPro" id="IPR037668">
    <property type="entry name" value="SPMIP3"/>
</dbReference>
<gene>
    <name evidence="1" type="ORF">QTO34_012535</name>
</gene>
<dbReference type="Pfam" id="PF17670">
    <property type="entry name" value="DUF5530"/>
    <property type="match status" value="1"/>
</dbReference>
<organism evidence="1 2">
    <name type="scientific">Cnephaeus nilssonii</name>
    <name type="common">Northern bat</name>
    <name type="synonym">Eptesicus nilssonii</name>
    <dbReference type="NCBI Taxonomy" id="3371016"/>
    <lineage>
        <taxon>Eukaryota</taxon>
        <taxon>Metazoa</taxon>
        <taxon>Chordata</taxon>
        <taxon>Craniata</taxon>
        <taxon>Vertebrata</taxon>
        <taxon>Euteleostomi</taxon>
        <taxon>Mammalia</taxon>
        <taxon>Eutheria</taxon>
        <taxon>Laurasiatheria</taxon>
        <taxon>Chiroptera</taxon>
        <taxon>Yangochiroptera</taxon>
        <taxon>Vespertilionidae</taxon>
        <taxon>Cnephaeus</taxon>
    </lineage>
</organism>
<evidence type="ECO:0000313" key="2">
    <source>
        <dbReference type="Proteomes" id="UP001177744"/>
    </source>
</evidence>
<name>A0AA40LDH6_CNENI</name>